<dbReference type="PANTHER" id="PTHR30012">
    <property type="entry name" value="GENERAL SECRETION PATHWAY PROTEIN"/>
    <property type="match status" value="1"/>
</dbReference>
<reference evidence="10" key="1">
    <citation type="journal article" date="2021" name="PeerJ">
        <title>Extensive microbial diversity within the chicken gut microbiome revealed by metagenomics and culture.</title>
        <authorList>
            <person name="Gilroy R."/>
            <person name="Ravi A."/>
            <person name="Getino M."/>
            <person name="Pursley I."/>
            <person name="Horton D.L."/>
            <person name="Alikhan N.F."/>
            <person name="Baker D."/>
            <person name="Gharbi K."/>
            <person name="Hall N."/>
            <person name="Watson M."/>
            <person name="Adriaenssens E.M."/>
            <person name="Foster-Nyarko E."/>
            <person name="Jarju S."/>
            <person name="Secka A."/>
            <person name="Antonio M."/>
            <person name="Oren A."/>
            <person name="Chaudhuri R.R."/>
            <person name="La Ragione R."/>
            <person name="Hildebrand F."/>
            <person name="Pallen M.J."/>
        </authorList>
    </citation>
    <scope>NUCLEOTIDE SEQUENCE</scope>
    <source>
        <strain evidence="10">CHK189-11263</strain>
    </source>
</reference>
<evidence type="ECO:0000256" key="4">
    <source>
        <dbReference type="ARBA" id="ARBA00022519"/>
    </source>
</evidence>
<evidence type="ECO:0000256" key="7">
    <source>
        <dbReference type="ARBA" id="ARBA00023136"/>
    </source>
</evidence>
<keyword evidence="5 8" id="KW-0812">Transmembrane</keyword>
<dbReference type="EMBL" id="DWYC01000053">
    <property type="protein sequence ID" value="HJB57051.1"/>
    <property type="molecule type" value="Genomic_DNA"/>
</dbReference>
<accession>A0A9D2MA99</accession>
<keyword evidence="3" id="KW-1003">Cell membrane</keyword>
<dbReference type="PANTHER" id="PTHR30012:SF0">
    <property type="entry name" value="TYPE II SECRETION SYSTEM PROTEIN F-RELATED"/>
    <property type="match status" value="1"/>
</dbReference>
<evidence type="ECO:0000313" key="11">
    <source>
        <dbReference type="Proteomes" id="UP000824208"/>
    </source>
</evidence>
<dbReference type="GO" id="GO:0005886">
    <property type="term" value="C:plasma membrane"/>
    <property type="evidence" value="ECO:0007669"/>
    <property type="project" value="UniProtKB-SubCell"/>
</dbReference>
<protein>
    <submittedName>
        <fullName evidence="10">Type II secretion system F family protein</fullName>
    </submittedName>
</protein>
<gene>
    <name evidence="10" type="ORF">H9714_05830</name>
</gene>
<evidence type="ECO:0000256" key="5">
    <source>
        <dbReference type="ARBA" id="ARBA00022692"/>
    </source>
</evidence>
<feature type="transmembrane region" description="Helical" evidence="8">
    <location>
        <begin position="317"/>
        <end position="345"/>
    </location>
</feature>
<name>A0A9D2MA99_9FIRM</name>
<feature type="transmembrane region" description="Helical" evidence="8">
    <location>
        <begin position="116"/>
        <end position="138"/>
    </location>
</feature>
<comment type="similarity">
    <text evidence="2">Belongs to the GSP F family.</text>
</comment>
<comment type="caution">
    <text evidence="10">The sequence shown here is derived from an EMBL/GenBank/DDBJ whole genome shotgun (WGS) entry which is preliminary data.</text>
</comment>
<evidence type="ECO:0000259" key="9">
    <source>
        <dbReference type="Pfam" id="PF00482"/>
    </source>
</evidence>
<feature type="domain" description="Type II secretion system protein GspF" evidence="9">
    <location>
        <begin position="17"/>
        <end position="139"/>
    </location>
</feature>
<comment type="subcellular location">
    <subcellularLocation>
        <location evidence="1">Cell inner membrane</location>
        <topology evidence="1">Multi-pass membrane protein</topology>
    </subcellularLocation>
</comment>
<dbReference type="PRINTS" id="PR00812">
    <property type="entry name" value="BCTERIALGSPF"/>
</dbReference>
<reference evidence="10" key="2">
    <citation type="submission" date="2021-04" db="EMBL/GenBank/DDBJ databases">
        <authorList>
            <person name="Gilroy R."/>
        </authorList>
    </citation>
    <scope>NUCLEOTIDE SEQUENCE</scope>
    <source>
        <strain evidence="10">CHK189-11263</strain>
    </source>
</reference>
<dbReference type="Proteomes" id="UP000824208">
    <property type="component" value="Unassembled WGS sequence"/>
</dbReference>
<evidence type="ECO:0000256" key="3">
    <source>
        <dbReference type="ARBA" id="ARBA00022475"/>
    </source>
</evidence>
<sequence>MNGSKHTPLSPDELSVFCYQLSLMVQAGIGSEESVGILADDARNPREQALLRQIHKVLMEGESLSKALESTGVFPNYLLRMVEIGQISGRLEQVLSALSTFYRRESALRQSLRRAVAYPAAMAVLIAVVFLALVSQVLPVFEQVFRQLGVSMSPVARGLMAFGDVSKYVAAVFAVVLILAAGYLLWLFRSQKGQAAMSRLLSHTGPSQAVDRSRFSAAMALMLSSGLPLDEALSRSRALMEDTGLSPALEDCQKKMDAGTPFSKAVEECGIFTGLQSGLLSAGFRTGSSEQAMEELSRRCQEEADERLAVMLGRFEYALVVVLCLAVGLVLLSVMLPLLGVLSAIGG</sequence>
<evidence type="ECO:0000256" key="2">
    <source>
        <dbReference type="ARBA" id="ARBA00005745"/>
    </source>
</evidence>
<keyword evidence="4" id="KW-0997">Cell inner membrane</keyword>
<dbReference type="Gene3D" id="1.20.81.30">
    <property type="entry name" value="Type II secretion system (T2SS), domain F"/>
    <property type="match status" value="2"/>
</dbReference>
<keyword evidence="7 8" id="KW-0472">Membrane</keyword>
<dbReference type="InterPro" id="IPR042094">
    <property type="entry name" value="T2SS_GspF_sf"/>
</dbReference>
<feature type="domain" description="Type II secretion system protein GspF" evidence="9">
    <location>
        <begin position="215"/>
        <end position="337"/>
    </location>
</feature>
<evidence type="ECO:0000256" key="8">
    <source>
        <dbReference type="SAM" id="Phobius"/>
    </source>
</evidence>
<evidence type="ECO:0000256" key="1">
    <source>
        <dbReference type="ARBA" id="ARBA00004429"/>
    </source>
</evidence>
<proteinExistence type="inferred from homology"/>
<dbReference type="AlphaFoldDB" id="A0A9D2MA99"/>
<feature type="transmembrane region" description="Helical" evidence="8">
    <location>
        <begin position="168"/>
        <end position="188"/>
    </location>
</feature>
<dbReference type="FunFam" id="1.20.81.30:FF:000001">
    <property type="entry name" value="Type II secretion system protein F"/>
    <property type="match status" value="1"/>
</dbReference>
<dbReference type="Pfam" id="PF00482">
    <property type="entry name" value="T2SSF"/>
    <property type="match status" value="2"/>
</dbReference>
<dbReference type="InterPro" id="IPR003004">
    <property type="entry name" value="GspF/PilC"/>
</dbReference>
<evidence type="ECO:0000313" key="10">
    <source>
        <dbReference type="EMBL" id="HJB57051.1"/>
    </source>
</evidence>
<keyword evidence="6 8" id="KW-1133">Transmembrane helix</keyword>
<evidence type="ECO:0000256" key="6">
    <source>
        <dbReference type="ARBA" id="ARBA00022989"/>
    </source>
</evidence>
<organism evidence="10 11">
    <name type="scientific">Candidatus Flavonifractor intestinipullorum</name>
    <dbReference type="NCBI Taxonomy" id="2838587"/>
    <lineage>
        <taxon>Bacteria</taxon>
        <taxon>Bacillati</taxon>
        <taxon>Bacillota</taxon>
        <taxon>Clostridia</taxon>
        <taxon>Eubacteriales</taxon>
        <taxon>Oscillospiraceae</taxon>
        <taxon>Flavonifractor</taxon>
    </lineage>
</organism>
<dbReference type="InterPro" id="IPR018076">
    <property type="entry name" value="T2SS_GspF_dom"/>
</dbReference>